<keyword evidence="1" id="KW-1133">Transmembrane helix</keyword>
<keyword evidence="3" id="KW-1185">Reference proteome</keyword>
<keyword evidence="1" id="KW-0472">Membrane</keyword>
<reference evidence="2 3" key="1">
    <citation type="journal article" date="2014" name="Curr. Biol.">
        <title>The genome of the clonal raider ant Cerapachys biroi.</title>
        <authorList>
            <person name="Oxley P.R."/>
            <person name="Ji L."/>
            <person name="Fetter-Pruneda I."/>
            <person name="McKenzie S.K."/>
            <person name="Li C."/>
            <person name="Hu H."/>
            <person name="Zhang G."/>
            <person name="Kronauer D.J."/>
        </authorList>
    </citation>
    <scope>NUCLEOTIDE SEQUENCE [LARGE SCALE GENOMIC DNA]</scope>
</reference>
<evidence type="ECO:0000313" key="2">
    <source>
        <dbReference type="EMBL" id="EZA61361.1"/>
    </source>
</evidence>
<accession>A0A026X022</accession>
<evidence type="ECO:0000256" key="1">
    <source>
        <dbReference type="SAM" id="Phobius"/>
    </source>
</evidence>
<feature type="transmembrane region" description="Helical" evidence="1">
    <location>
        <begin position="41"/>
        <end position="58"/>
    </location>
</feature>
<organism evidence="2 3">
    <name type="scientific">Ooceraea biroi</name>
    <name type="common">Clonal raider ant</name>
    <name type="synonym">Cerapachys biroi</name>
    <dbReference type="NCBI Taxonomy" id="2015173"/>
    <lineage>
        <taxon>Eukaryota</taxon>
        <taxon>Metazoa</taxon>
        <taxon>Ecdysozoa</taxon>
        <taxon>Arthropoda</taxon>
        <taxon>Hexapoda</taxon>
        <taxon>Insecta</taxon>
        <taxon>Pterygota</taxon>
        <taxon>Neoptera</taxon>
        <taxon>Endopterygota</taxon>
        <taxon>Hymenoptera</taxon>
        <taxon>Apocrita</taxon>
        <taxon>Aculeata</taxon>
        <taxon>Formicoidea</taxon>
        <taxon>Formicidae</taxon>
        <taxon>Dorylinae</taxon>
        <taxon>Ooceraea</taxon>
    </lineage>
</organism>
<gene>
    <name evidence="2" type="ORF">X777_12068</name>
</gene>
<proteinExistence type="predicted"/>
<keyword evidence="1" id="KW-0812">Transmembrane</keyword>
<protein>
    <submittedName>
        <fullName evidence="2">Uncharacterized protein</fullName>
    </submittedName>
</protein>
<name>A0A026X022_OOCBI</name>
<sequence>MYSKRDEDRLMDIEMNSMGTANYPQEAFVLVCMAREMRRRWMKVYIVHYIHILVASVVDEENMIFEVSKNALDYHSYRTM</sequence>
<dbReference type="EMBL" id="KK107061">
    <property type="protein sequence ID" value="EZA61361.1"/>
    <property type="molecule type" value="Genomic_DNA"/>
</dbReference>
<dbReference type="Proteomes" id="UP000053097">
    <property type="component" value="Unassembled WGS sequence"/>
</dbReference>
<dbReference type="AlphaFoldDB" id="A0A026X022"/>
<evidence type="ECO:0000313" key="3">
    <source>
        <dbReference type="Proteomes" id="UP000053097"/>
    </source>
</evidence>